<protein>
    <submittedName>
        <fullName evidence="1">Uncharacterized protein</fullName>
    </submittedName>
</protein>
<proteinExistence type="predicted"/>
<dbReference type="Proteomes" id="UP000013988">
    <property type="component" value="Unassembled WGS sequence"/>
</dbReference>
<dbReference type="RefSeq" id="WP_016206526.1">
    <property type="nucleotide sequence ID" value="NZ_ASRV01000063.1"/>
</dbReference>
<reference evidence="1 2" key="1">
    <citation type="submission" date="2013-03" db="EMBL/GenBank/DDBJ databases">
        <title>Whole genome shotgun sequencing of Clostridium sartagoforme AAU1.</title>
        <authorList>
            <person name="Joshi C.G."/>
            <person name="Duggirala S.M."/>
            <person name="Nathani N.M."/>
            <person name="Bhatt V.D."/>
            <person name="Patel A.K."/>
            <person name="Pandya P.R."/>
            <person name="KaPatel J.A."/>
        </authorList>
    </citation>
    <scope>NUCLEOTIDE SEQUENCE [LARGE SCALE GENOMIC DNA]</scope>
    <source>
        <strain evidence="1 2">AAU1</strain>
    </source>
</reference>
<dbReference type="EMBL" id="ASRV01000063">
    <property type="protein sequence ID" value="EOR27272.1"/>
    <property type="molecule type" value="Genomic_DNA"/>
</dbReference>
<keyword evidence="2" id="KW-1185">Reference proteome</keyword>
<name>R9CDA5_9CLOT</name>
<gene>
    <name evidence="1" type="ORF">A500_05426</name>
</gene>
<organism evidence="1 2">
    <name type="scientific">Clostridium sartagoforme AAU1</name>
    <dbReference type="NCBI Taxonomy" id="1202534"/>
    <lineage>
        <taxon>Bacteria</taxon>
        <taxon>Bacillati</taxon>
        <taxon>Bacillota</taxon>
        <taxon>Clostridia</taxon>
        <taxon>Eubacteriales</taxon>
        <taxon>Clostridiaceae</taxon>
        <taxon>Clostridium</taxon>
    </lineage>
</organism>
<dbReference type="PATRIC" id="fig|1202534.3.peg.1089"/>
<sequence>MRLLNILKKSSKYEKKLDEAIGILNDIFKAIQEYSENEDLLESYHHLRKDIYNINLARLELENSLFRNKLSKNDDYEELCYENKYKLSTVKMRWKYQF</sequence>
<evidence type="ECO:0000313" key="2">
    <source>
        <dbReference type="Proteomes" id="UP000013988"/>
    </source>
</evidence>
<evidence type="ECO:0000313" key="1">
    <source>
        <dbReference type="EMBL" id="EOR27272.1"/>
    </source>
</evidence>
<dbReference type="AlphaFoldDB" id="R9CDA5"/>
<comment type="caution">
    <text evidence="1">The sequence shown here is derived from an EMBL/GenBank/DDBJ whole genome shotgun (WGS) entry which is preliminary data.</text>
</comment>
<accession>R9CDA5</accession>